<dbReference type="OrthoDB" id="5986643at2759"/>
<keyword evidence="3" id="KW-1185">Reference proteome</keyword>
<feature type="compositionally biased region" description="Polar residues" evidence="1">
    <location>
        <begin position="157"/>
        <end position="166"/>
    </location>
</feature>
<organism evidence="2 3">
    <name type="scientific">Cotesia congregata</name>
    <name type="common">Parasitoid wasp</name>
    <name type="synonym">Apanteles congregatus</name>
    <dbReference type="NCBI Taxonomy" id="51543"/>
    <lineage>
        <taxon>Eukaryota</taxon>
        <taxon>Metazoa</taxon>
        <taxon>Ecdysozoa</taxon>
        <taxon>Arthropoda</taxon>
        <taxon>Hexapoda</taxon>
        <taxon>Insecta</taxon>
        <taxon>Pterygota</taxon>
        <taxon>Neoptera</taxon>
        <taxon>Endopterygota</taxon>
        <taxon>Hymenoptera</taxon>
        <taxon>Apocrita</taxon>
        <taxon>Ichneumonoidea</taxon>
        <taxon>Braconidae</taxon>
        <taxon>Microgastrinae</taxon>
        <taxon>Cotesia</taxon>
    </lineage>
</organism>
<accession>A0A8J2HER4</accession>
<dbReference type="AlphaFoldDB" id="A0A8J2HER4"/>
<name>A0A8J2HER4_COTCN</name>
<feature type="compositionally biased region" description="Polar residues" evidence="1">
    <location>
        <begin position="122"/>
        <end position="132"/>
    </location>
</feature>
<gene>
    <name evidence="2" type="ORF">HICCMSTLAB_LOCUS6673</name>
</gene>
<reference evidence="2" key="1">
    <citation type="submission" date="2021-04" db="EMBL/GenBank/DDBJ databases">
        <authorList>
            <person name="Chebbi M.A.C M."/>
        </authorList>
    </citation>
    <scope>NUCLEOTIDE SEQUENCE</scope>
</reference>
<protein>
    <submittedName>
        <fullName evidence="2">Uncharacterized protein</fullName>
    </submittedName>
</protein>
<sequence length="166" mass="18920">MEANPGLLYDPFKKIHLIREEWQLINSINVEKLVNLYPDSHQNLWESYRVCSVRFNHPNCMSYLRINSYREIRAEIEQGDDEIFLRVSTPGSTTSNPTSDIGQEGDDKTKVNEPLPTRTDNDNSSTAATVTTKEAPETIKTSKESKPSRLRDYKSPIWTTIPASTS</sequence>
<evidence type="ECO:0000256" key="1">
    <source>
        <dbReference type="SAM" id="MobiDB-lite"/>
    </source>
</evidence>
<dbReference type="Proteomes" id="UP000786811">
    <property type="component" value="Unassembled WGS sequence"/>
</dbReference>
<evidence type="ECO:0000313" key="3">
    <source>
        <dbReference type="Proteomes" id="UP000786811"/>
    </source>
</evidence>
<proteinExistence type="predicted"/>
<dbReference type="EMBL" id="CAJNRD030001120">
    <property type="protein sequence ID" value="CAG5093217.1"/>
    <property type="molecule type" value="Genomic_DNA"/>
</dbReference>
<feature type="compositionally biased region" description="Basic and acidic residues" evidence="1">
    <location>
        <begin position="134"/>
        <end position="154"/>
    </location>
</feature>
<feature type="region of interest" description="Disordered" evidence="1">
    <location>
        <begin position="86"/>
        <end position="166"/>
    </location>
</feature>
<feature type="compositionally biased region" description="Low complexity" evidence="1">
    <location>
        <begin position="88"/>
        <end position="99"/>
    </location>
</feature>
<evidence type="ECO:0000313" key="2">
    <source>
        <dbReference type="EMBL" id="CAG5093217.1"/>
    </source>
</evidence>
<comment type="caution">
    <text evidence="2">The sequence shown here is derived from an EMBL/GenBank/DDBJ whole genome shotgun (WGS) entry which is preliminary data.</text>
</comment>